<evidence type="ECO:0000259" key="2">
    <source>
        <dbReference type="Pfam" id="PF01523"/>
    </source>
</evidence>
<accession>A0A1M5LS61</accession>
<feature type="domain" description="Metalloprotease TldD/E N-terminal" evidence="2">
    <location>
        <begin position="77"/>
        <end position="141"/>
    </location>
</feature>
<dbReference type="InterPro" id="IPR047657">
    <property type="entry name" value="PmbA"/>
</dbReference>
<dbReference type="InterPro" id="IPR045569">
    <property type="entry name" value="Metalloprtase-TldD/E_C"/>
</dbReference>
<feature type="domain" description="Metalloprotease TldD/E C-terminal" evidence="3">
    <location>
        <begin position="281"/>
        <end position="497"/>
    </location>
</feature>
<proteinExistence type="inferred from homology"/>
<feature type="domain" description="Metalloprotease TldD/E central" evidence="4">
    <location>
        <begin position="169"/>
        <end position="273"/>
    </location>
</feature>
<organism evidence="5 6">
    <name type="scientific">Bradyrhizobium erythrophlei</name>
    <dbReference type="NCBI Taxonomy" id="1437360"/>
    <lineage>
        <taxon>Bacteria</taxon>
        <taxon>Pseudomonadati</taxon>
        <taxon>Pseudomonadota</taxon>
        <taxon>Alphaproteobacteria</taxon>
        <taxon>Hyphomicrobiales</taxon>
        <taxon>Nitrobacteraceae</taxon>
        <taxon>Bradyrhizobium</taxon>
    </lineage>
</organism>
<dbReference type="OrthoDB" id="9803618at2"/>
<dbReference type="GO" id="GO:0005829">
    <property type="term" value="C:cytosol"/>
    <property type="evidence" value="ECO:0007669"/>
    <property type="project" value="TreeGrafter"/>
</dbReference>
<dbReference type="InterPro" id="IPR002510">
    <property type="entry name" value="Metalloprtase-TldD/E_N"/>
</dbReference>
<dbReference type="GO" id="GO:0006508">
    <property type="term" value="P:proteolysis"/>
    <property type="evidence" value="ECO:0007669"/>
    <property type="project" value="InterPro"/>
</dbReference>
<name>A0A1M5LS61_9BRAD</name>
<evidence type="ECO:0000313" key="5">
    <source>
        <dbReference type="EMBL" id="SHG67193.1"/>
    </source>
</evidence>
<sequence length="498" mass="52149">MLEIPVNRAHLVCSAIGVRACANPFSIAGILFVNSSPSVVSPLSSDATNSGLFDQSVLSSLAERLVEAAKRAGADAADAVAVRGVSHGVEVRDGRVEESERSEGDDIGLRVLVGQRQAVVSTNDVSGDGIARLAERAVAMARVAPDDKYVGLADPALLARDFPDLDLLDPKTPSTAELERRACEAEAAGLAVKGVTKSGGASASTGIGGMVLVTSTGFHGSYLRSSQGISMTAISGEGTGMERDYDYTSAPHAADLASPESVGRKAGERTVARANPRKVETCKVPVVFDPRISGSLVGHLVGAVNGASIARKTSFLKDRLGQQLFAKNIRIIDDPLRVRGLRSQTFDAEGVKVKKLAIVDEGVLTTWLLDCATARELGLVTTGHAHRGVSSSPSPGPYNLHLEAGEPTPAELISDIKQGFYVTDLIGSGVNGVTGDYSRGASGFWIENGEITYPVSEVTIAGHLFEIFKSMAPANDLEFRYGVNAPTVRIEGLTLGGR</sequence>
<dbReference type="Pfam" id="PF01523">
    <property type="entry name" value="PmbA_TldD_1st"/>
    <property type="match status" value="1"/>
</dbReference>
<dbReference type="Pfam" id="PF19289">
    <property type="entry name" value="PmbA_TldD_3rd"/>
    <property type="match status" value="1"/>
</dbReference>
<gene>
    <name evidence="5" type="ORF">SAMN05444169_3601</name>
</gene>
<comment type="similarity">
    <text evidence="1">Belongs to the peptidase U62 family.</text>
</comment>
<dbReference type="InterPro" id="IPR045570">
    <property type="entry name" value="Metalloprtase-TldD/E_cen_dom"/>
</dbReference>
<dbReference type="Proteomes" id="UP000190675">
    <property type="component" value="Chromosome I"/>
</dbReference>
<evidence type="ECO:0008006" key="7">
    <source>
        <dbReference type="Google" id="ProtNLM"/>
    </source>
</evidence>
<dbReference type="PANTHER" id="PTHR43421">
    <property type="entry name" value="METALLOPROTEASE PMBA"/>
    <property type="match status" value="1"/>
</dbReference>
<evidence type="ECO:0000313" key="6">
    <source>
        <dbReference type="Proteomes" id="UP000190675"/>
    </source>
</evidence>
<reference evidence="5 6" key="1">
    <citation type="submission" date="2016-11" db="EMBL/GenBank/DDBJ databases">
        <authorList>
            <person name="Jaros S."/>
            <person name="Januszkiewicz K."/>
            <person name="Wedrychowicz H."/>
        </authorList>
    </citation>
    <scope>NUCLEOTIDE SEQUENCE [LARGE SCALE GENOMIC DNA]</scope>
    <source>
        <strain evidence="5 6">GAS242</strain>
    </source>
</reference>
<evidence type="ECO:0000256" key="1">
    <source>
        <dbReference type="ARBA" id="ARBA00005836"/>
    </source>
</evidence>
<evidence type="ECO:0000259" key="4">
    <source>
        <dbReference type="Pfam" id="PF19290"/>
    </source>
</evidence>
<dbReference type="InterPro" id="IPR036059">
    <property type="entry name" value="TldD/PmbA_sf"/>
</dbReference>
<dbReference type="Pfam" id="PF19290">
    <property type="entry name" value="PmbA_TldD_2nd"/>
    <property type="match status" value="1"/>
</dbReference>
<evidence type="ECO:0000259" key="3">
    <source>
        <dbReference type="Pfam" id="PF19289"/>
    </source>
</evidence>
<protein>
    <recommendedName>
        <fullName evidence="7">Modulator protein</fullName>
    </recommendedName>
</protein>
<dbReference type="PANTHER" id="PTHR43421:SF1">
    <property type="entry name" value="METALLOPROTEASE PMBA"/>
    <property type="match status" value="1"/>
</dbReference>
<dbReference type="EMBL" id="LT670818">
    <property type="protein sequence ID" value="SHG67193.1"/>
    <property type="molecule type" value="Genomic_DNA"/>
</dbReference>
<dbReference type="AlphaFoldDB" id="A0A1M5LS61"/>
<dbReference type="SUPFAM" id="SSF111283">
    <property type="entry name" value="Putative modulator of DNA gyrase, PmbA/TldD"/>
    <property type="match status" value="1"/>
</dbReference>
<dbReference type="Gene3D" id="3.30.2290.10">
    <property type="entry name" value="PmbA/TldD superfamily"/>
    <property type="match status" value="1"/>
</dbReference>
<dbReference type="GO" id="GO:0008237">
    <property type="term" value="F:metallopeptidase activity"/>
    <property type="evidence" value="ECO:0007669"/>
    <property type="project" value="InterPro"/>
</dbReference>
<dbReference type="InterPro" id="IPR035068">
    <property type="entry name" value="TldD/PmbA_N"/>
</dbReference>